<proteinExistence type="predicted"/>
<comment type="caution">
    <text evidence="2">The sequence shown here is derived from an EMBL/GenBank/DDBJ whole genome shotgun (WGS) entry which is preliminary data.</text>
</comment>
<reference evidence="2" key="1">
    <citation type="submission" date="2020-10" db="EMBL/GenBank/DDBJ databases">
        <authorList>
            <person name="Hahn C.J."/>
            <person name="Laso-Perez R."/>
            <person name="Vulcano F."/>
            <person name="Vaziourakis K.-M."/>
            <person name="Stokke R."/>
            <person name="Steen I.H."/>
            <person name="Teske A."/>
            <person name="Boetius A."/>
            <person name="Liebeke M."/>
            <person name="Amann R."/>
            <person name="Knittel K."/>
        </authorList>
    </citation>
    <scope>NUCLEOTIDE SEQUENCE</scope>
    <source>
        <strain evidence="2">Gfbio:e3339647-f889-4370-9287-4fb5cb688e4c:AG392D22_GoMArc1</strain>
    </source>
</reference>
<evidence type="ECO:0000313" key="3">
    <source>
        <dbReference type="Proteomes" id="UP000634805"/>
    </source>
</evidence>
<accession>A0A811TFT5</accession>
<evidence type="ECO:0000313" key="2">
    <source>
        <dbReference type="EMBL" id="CAD6493377.1"/>
    </source>
</evidence>
<gene>
    <name evidence="1" type="ORF">EMLJLAPB_00490</name>
    <name evidence="2" type="ORF">EMLJLAPB_00514</name>
</gene>
<sequence length="166" mass="18937">MIVAKYADEAERKRIEYTFERWKDAMGITKPVGTTVIVEGEGVEEMLDDLYSRTSKDNVRVYDLSKAFVEVEKGEKRIEIDLEGDLKTIERVIGFIMAKQKAIFRREIPSGKLYEVYTKKGQAEIATILKKGDGKVSVRINIAGYGEAPNFLYAKINSELKYLKEV</sequence>
<name>A0A811TFT5_9EURY</name>
<dbReference type="Proteomes" id="UP000634805">
    <property type="component" value="Unassembled WGS sequence"/>
</dbReference>
<dbReference type="EMBL" id="CAJHIS010000011">
    <property type="protein sequence ID" value="CAD6493302.1"/>
    <property type="molecule type" value="Genomic_DNA"/>
</dbReference>
<organism evidence="2 3">
    <name type="scientific">Candidatus Argoarchaeum ethanivorans</name>
    <dbReference type="NCBI Taxonomy" id="2608793"/>
    <lineage>
        <taxon>Archaea</taxon>
        <taxon>Methanobacteriati</taxon>
        <taxon>Methanobacteriota</taxon>
        <taxon>Stenosarchaea group</taxon>
        <taxon>Methanomicrobia</taxon>
        <taxon>Methanosarcinales</taxon>
        <taxon>Methanosarcinales incertae sedis</taxon>
        <taxon>GOM Arc I cluster</taxon>
        <taxon>Candidatus Argoarchaeum</taxon>
    </lineage>
</organism>
<protein>
    <submittedName>
        <fullName evidence="2">Uncharacterized protein</fullName>
    </submittedName>
</protein>
<evidence type="ECO:0000313" key="1">
    <source>
        <dbReference type="EMBL" id="CAD6493302.1"/>
    </source>
</evidence>
<dbReference type="EMBL" id="CAJHIS010000011">
    <property type="protein sequence ID" value="CAD6493377.1"/>
    <property type="molecule type" value="Genomic_DNA"/>
</dbReference>
<dbReference type="AlphaFoldDB" id="A0A811TFT5"/>